<feature type="transmembrane region" description="Helical" evidence="1">
    <location>
        <begin position="53"/>
        <end position="75"/>
    </location>
</feature>
<protein>
    <submittedName>
        <fullName evidence="2">Uncharacterized protein</fullName>
    </submittedName>
</protein>
<evidence type="ECO:0000256" key="1">
    <source>
        <dbReference type="SAM" id="Phobius"/>
    </source>
</evidence>
<name>A0A934IVS0_9HYPH</name>
<keyword evidence="3" id="KW-1185">Reference proteome</keyword>
<feature type="transmembrane region" description="Helical" evidence="1">
    <location>
        <begin position="24"/>
        <end position="47"/>
    </location>
</feature>
<evidence type="ECO:0000313" key="2">
    <source>
        <dbReference type="EMBL" id="MBJ3783207.1"/>
    </source>
</evidence>
<dbReference type="Proteomes" id="UP000602124">
    <property type="component" value="Unassembled WGS sequence"/>
</dbReference>
<sequence length="246" mass="26795">MTTAQRLPKGFALFPKRLLVEQGLFAGMVWAGFSLVMLIIPVVVSFFRPIEVSGWGFGLGIAQWYVLAIGCYVGWQMFELHVMHGQSRRGFLKSAFIFTLLFSALVAALCVVTFLPEALIYGTAGWPQVLDDNRLYDGPFDFPMLFLHGWLTFALYGAGGLFFGVAFYRNSALATLCVPAVLAVSWIAGLGMASTDGPLQFLVREGVVPSEPNALLATVLHVLCVAVLFGGAWMFGRDAAIRKKAA</sequence>
<evidence type="ECO:0000313" key="3">
    <source>
        <dbReference type="Proteomes" id="UP000602124"/>
    </source>
</evidence>
<keyword evidence="1" id="KW-1133">Transmembrane helix</keyword>
<proteinExistence type="predicted"/>
<feature type="transmembrane region" description="Helical" evidence="1">
    <location>
        <begin position="142"/>
        <end position="165"/>
    </location>
</feature>
<accession>A0A934IVS0</accession>
<dbReference type="AlphaFoldDB" id="A0A934IVS0"/>
<keyword evidence="1" id="KW-0472">Membrane</keyword>
<dbReference type="RefSeq" id="WP_198874455.1">
    <property type="nucleotide sequence ID" value="NZ_JAEKMH010000001.1"/>
</dbReference>
<keyword evidence="1" id="KW-0812">Transmembrane</keyword>
<dbReference type="EMBL" id="JAEKMH010000001">
    <property type="protein sequence ID" value="MBJ3783207.1"/>
    <property type="molecule type" value="Genomic_DNA"/>
</dbReference>
<organism evidence="2 3">
    <name type="scientific">Devosia sediminis</name>
    <dbReference type="NCBI Taxonomy" id="2798801"/>
    <lineage>
        <taxon>Bacteria</taxon>
        <taxon>Pseudomonadati</taxon>
        <taxon>Pseudomonadota</taxon>
        <taxon>Alphaproteobacteria</taxon>
        <taxon>Hyphomicrobiales</taxon>
        <taxon>Devosiaceae</taxon>
        <taxon>Devosia</taxon>
    </lineage>
</organism>
<feature type="transmembrane region" description="Helical" evidence="1">
    <location>
        <begin position="214"/>
        <end position="235"/>
    </location>
</feature>
<gene>
    <name evidence="2" type="ORF">JEQ47_00625</name>
</gene>
<feature type="transmembrane region" description="Helical" evidence="1">
    <location>
        <begin position="172"/>
        <end position="194"/>
    </location>
</feature>
<reference evidence="2" key="1">
    <citation type="submission" date="2020-12" db="EMBL/GenBank/DDBJ databases">
        <title>Devosia sp. MSA67 isolated from Mo River.</title>
        <authorList>
            <person name="Ma F."/>
            <person name="Zi Z."/>
        </authorList>
    </citation>
    <scope>NUCLEOTIDE SEQUENCE</scope>
    <source>
        <strain evidence="2">MSA67</strain>
    </source>
</reference>
<comment type="caution">
    <text evidence="2">The sequence shown here is derived from an EMBL/GenBank/DDBJ whole genome shotgun (WGS) entry which is preliminary data.</text>
</comment>
<feature type="transmembrane region" description="Helical" evidence="1">
    <location>
        <begin position="96"/>
        <end position="122"/>
    </location>
</feature>